<evidence type="ECO:0000256" key="2">
    <source>
        <dbReference type="SAM" id="Phobius"/>
    </source>
</evidence>
<feature type="compositionally biased region" description="Low complexity" evidence="1">
    <location>
        <begin position="147"/>
        <end position="167"/>
    </location>
</feature>
<gene>
    <name evidence="4" type="ORF">LshimejAT787_2300760</name>
</gene>
<dbReference type="GO" id="GO:0030010">
    <property type="term" value="P:establishment of cell polarity"/>
    <property type="evidence" value="ECO:0007669"/>
    <property type="project" value="TreeGrafter"/>
</dbReference>
<dbReference type="GO" id="GO:0005576">
    <property type="term" value="C:extracellular region"/>
    <property type="evidence" value="ECO:0007669"/>
    <property type="project" value="TreeGrafter"/>
</dbReference>
<dbReference type="Proteomes" id="UP001063166">
    <property type="component" value="Unassembled WGS sequence"/>
</dbReference>
<dbReference type="OrthoDB" id="3366093at2759"/>
<feature type="region of interest" description="Disordered" evidence="1">
    <location>
        <begin position="564"/>
        <end position="584"/>
    </location>
</feature>
<reference evidence="4" key="1">
    <citation type="submission" date="2022-07" db="EMBL/GenBank/DDBJ databases">
        <title>The genome of Lyophyllum shimeji provides insight into the initial evolution of ectomycorrhizal fungal genome.</title>
        <authorList>
            <person name="Kobayashi Y."/>
            <person name="Shibata T."/>
            <person name="Hirakawa H."/>
            <person name="Shigenobu S."/>
            <person name="Nishiyama T."/>
            <person name="Yamada A."/>
            <person name="Hasebe M."/>
            <person name="Kawaguchi M."/>
        </authorList>
    </citation>
    <scope>NUCLEOTIDE SEQUENCE</scope>
    <source>
        <strain evidence="4">AT787</strain>
    </source>
</reference>
<dbReference type="PANTHER" id="PTHR35778:SF1">
    <property type="entry name" value="SIGNALING MUCIN HKR1-RELATED"/>
    <property type="match status" value="1"/>
</dbReference>
<keyword evidence="2" id="KW-0472">Membrane</keyword>
<feature type="compositionally biased region" description="Low complexity" evidence="1">
    <location>
        <begin position="259"/>
        <end position="276"/>
    </location>
</feature>
<comment type="caution">
    <text evidence="4">The sequence shown here is derived from an EMBL/GenBank/DDBJ whole genome shotgun (WGS) entry which is preliminary data.</text>
</comment>
<keyword evidence="2" id="KW-1133">Transmembrane helix</keyword>
<feature type="compositionally biased region" description="Low complexity" evidence="1">
    <location>
        <begin position="174"/>
        <end position="185"/>
    </location>
</feature>
<dbReference type="InterPro" id="IPR039295">
    <property type="entry name" value="MSB2"/>
</dbReference>
<dbReference type="GO" id="GO:0009986">
    <property type="term" value="C:cell surface"/>
    <property type="evidence" value="ECO:0007669"/>
    <property type="project" value="TreeGrafter"/>
</dbReference>
<proteinExistence type="predicted"/>
<dbReference type="GO" id="GO:0030427">
    <property type="term" value="C:site of polarized growth"/>
    <property type="evidence" value="ECO:0007669"/>
    <property type="project" value="TreeGrafter"/>
</dbReference>
<keyword evidence="3" id="KW-0732">Signal</keyword>
<keyword evidence="5" id="KW-1185">Reference proteome</keyword>
<accession>A0A9P3Q1B5</accession>
<dbReference type="GO" id="GO:0001402">
    <property type="term" value="P:signal transduction involved in filamentous growth"/>
    <property type="evidence" value="ECO:0007669"/>
    <property type="project" value="TreeGrafter"/>
</dbReference>
<feature type="compositionally biased region" description="Low complexity" evidence="1">
    <location>
        <begin position="192"/>
        <end position="228"/>
    </location>
</feature>
<dbReference type="PANTHER" id="PTHR35778">
    <property type="entry name" value="SIGNALING MUCIN HKR1-RELATED"/>
    <property type="match status" value="1"/>
</dbReference>
<dbReference type="AlphaFoldDB" id="A0A9P3Q1B5"/>
<dbReference type="GO" id="GO:0007232">
    <property type="term" value="P:osmosensory signaling pathway via Sho1 osmosensor"/>
    <property type="evidence" value="ECO:0007669"/>
    <property type="project" value="InterPro"/>
</dbReference>
<evidence type="ECO:0000256" key="3">
    <source>
        <dbReference type="SAM" id="SignalP"/>
    </source>
</evidence>
<feature type="signal peptide" evidence="3">
    <location>
        <begin position="1"/>
        <end position="23"/>
    </location>
</feature>
<dbReference type="GO" id="GO:0031505">
    <property type="term" value="P:fungal-type cell wall organization"/>
    <property type="evidence" value="ECO:0007669"/>
    <property type="project" value="TreeGrafter"/>
</dbReference>
<feature type="transmembrane region" description="Helical" evidence="2">
    <location>
        <begin position="590"/>
        <end position="611"/>
    </location>
</feature>
<sequence>MRLGIYSLLIPALLALSPSSADAHLSSGNTHVRRALSSKLQRRQLLGLPDSLGSVVNGLGDGLGLPLGSPSPAEVPPTSTATSSNTSSSTTGTDTTTTTPTTTTTSTHTTSSTPGGLLGPVTSLLGPGVSPVTSLLGPTSISPTNVPPTSSAGSDPSSGSGSSSGGVTPPPSSDPTSAPAPTSSSQGGGIISGILSGVTSVLLPPSSTPAPSSSAGDPGSPVPSSSSSSGGGIVSGILSTLTSVVLPPSSSPTSPPSSTPSSSSDGGILSSLTSIILPPPTSSLPTSSLPTSLPTSSIPISDPPTSIPTSIISSLPPTSMPNSSVIISFPTSVVSSTSSGNATSTVSGIKSTITPSTTVSINSDLSFVLTESSLIYASLPTTTAEPTLTDPDQATTTVNTQNGPTPATTLSAAPLPTGIPGRIYPRVQLDLSSVDASKYTLISILFNQELNWPFVVTNQISSSQIFAWIPAIISTALGVPSNDVKTWALQVYVPASYHGPADAVQLGTMWLGYIPSDQVDTLAAQIKAKQSAFYTGVADPVAQALAQHVNPGFSLNAIADPNLNNEGGLTGPGSSSNGAGGDNGKSRQDAIIGVVTALGVIALLVLAFLVYRSMKRRRELAHRRLSDPPDTYVGVRPEGREFDQDSVGGARRRSFYYAEDSLRGFQQHQQQQQIQEVSQHPGGGFVQRRNVMPSAISAPILQESSMNW</sequence>
<feature type="compositionally biased region" description="Low complexity" evidence="1">
    <location>
        <begin position="235"/>
        <end position="248"/>
    </location>
</feature>
<dbReference type="GO" id="GO:0006972">
    <property type="term" value="P:hyperosmotic response"/>
    <property type="evidence" value="ECO:0007669"/>
    <property type="project" value="TreeGrafter"/>
</dbReference>
<evidence type="ECO:0000313" key="5">
    <source>
        <dbReference type="Proteomes" id="UP001063166"/>
    </source>
</evidence>
<feature type="compositionally biased region" description="Pro residues" evidence="1">
    <location>
        <begin position="249"/>
        <end position="258"/>
    </location>
</feature>
<feature type="chain" id="PRO_5040405028" evidence="3">
    <location>
        <begin position="24"/>
        <end position="708"/>
    </location>
</feature>
<organism evidence="4 5">
    <name type="scientific">Lyophyllum shimeji</name>
    <name type="common">Hon-shimeji</name>
    <name type="synonym">Tricholoma shimeji</name>
    <dbReference type="NCBI Taxonomy" id="47721"/>
    <lineage>
        <taxon>Eukaryota</taxon>
        <taxon>Fungi</taxon>
        <taxon>Dikarya</taxon>
        <taxon>Basidiomycota</taxon>
        <taxon>Agaricomycotina</taxon>
        <taxon>Agaricomycetes</taxon>
        <taxon>Agaricomycetidae</taxon>
        <taxon>Agaricales</taxon>
        <taxon>Tricholomatineae</taxon>
        <taxon>Lyophyllaceae</taxon>
        <taxon>Lyophyllum</taxon>
    </lineage>
</organism>
<dbReference type="GO" id="GO:0005886">
    <property type="term" value="C:plasma membrane"/>
    <property type="evidence" value="ECO:0007669"/>
    <property type="project" value="InterPro"/>
</dbReference>
<protein>
    <submittedName>
        <fullName evidence="4">Biological adhesion</fullName>
    </submittedName>
</protein>
<feature type="compositionally biased region" description="Low complexity" evidence="1">
    <location>
        <begin position="283"/>
        <end position="300"/>
    </location>
</feature>
<dbReference type="GO" id="GO:0005034">
    <property type="term" value="F:osmosensor activity"/>
    <property type="evidence" value="ECO:0007669"/>
    <property type="project" value="InterPro"/>
</dbReference>
<evidence type="ECO:0000256" key="1">
    <source>
        <dbReference type="SAM" id="MobiDB-lite"/>
    </source>
</evidence>
<dbReference type="EMBL" id="BRPK01000023">
    <property type="protein sequence ID" value="GLB45516.1"/>
    <property type="molecule type" value="Genomic_DNA"/>
</dbReference>
<feature type="compositionally biased region" description="Polar residues" evidence="1">
    <location>
        <begin position="131"/>
        <end position="144"/>
    </location>
</feature>
<evidence type="ECO:0000313" key="4">
    <source>
        <dbReference type="EMBL" id="GLB45516.1"/>
    </source>
</evidence>
<feature type="region of interest" description="Disordered" evidence="1">
    <location>
        <begin position="63"/>
        <end position="314"/>
    </location>
</feature>
<name>A0A9P3Q1B5_LYOSH</name>
<keyword evidence="2" id="KW-0812">Transmembrane</keyword>
<feature type="compositionally biased region" description="Low complexity" evidence="1">
    <location>
        <begin position="66"/>
        <end position="113"/>
    </location>
</feature>